<gene>
    <name evidence="2" type="ORF">HYPDE_38318</name>
</gene>
<evidence type="ECO:0000313" key="2">
    <source>
        <dbReference type="EMBL" id="AGK59335.1"/>
    </source>
</evidence>
<organism evidence="2 3">
    <name type="scientific">Hyphomicrobium denitrificans 1NES1</name>
    <dbReference type="NCBI Taxonomy" id="670307"/>
    <lineage>
        <taxon>Bacteria</taxon>
        <taxon>Pseudomonadati</taxon>
        <taxon>Pseudomonadota</taxon>
        <taxon>Alphaproteobacteria</taxon>
        <taxon>Hyphomicrobiales</taxon>
        <taxon>Hyphomicrobiaceae</taxon>
        <taxon>Hyphomicrobium</taxon>
    </lineage>
</organism>
<keyword evidence="3" id="KW-1185">Reference proteome</keyword>
<dbReference type="AlphaFoldDB" id="N0BGR2"/>
<dbReference type="Proteomes" id="UP000005952">
    <property type="component" value="Chromosome"/>
</dbReference>
<dbReference type="HOGENOM" id="CLU_1487146_0_0_5"/>
<dbReference type="OrthoDB" id="7932657at2"/>
<dbReference type="KEGG" id="hdt:HYPDE_38318"/>
<dbReference type="EMBL" id="CP005587">
    <property type="protein sequence ID" value="AGK59335.1"/>
    <property type="molecule type" value="Genomic_DNA"/>
</dbReference>
<feature type="region of interest" description="Disordered" evidence="1">
    <location>
        <begin position="31"/>
        <end position="158"/>
    </location>
</feature>
<evidence type="ECO:0000256" key="1">
    <source>
        <dbReference type="SAM" id="MobiDB-lite"/>
    </source>
</evidence>
<proteinExistence type="predicted"/>
<accession>N0BGR2</accession>
<protein>
    <submittedName>
        <fullName evidence="2">Uncharacterized protein</fullName>
    </submittedName>
</protein>
<evidence type="ECO:0000313" key="3">
    <source>
        <dbReference type="Proteomes" id="UP000005952"/>
    </source>
</evidence>
<sequence length="192" mass="20113">MRIYALEILFAVGILSMPAVGAEAVRRESTPLPQFMPPAARAQVESTGTKPATKETRRAAEALSAKFSEDLAASNDDATAGTEKAKTTAPVAINPQSDSATQAHVAVLRSRVSSTASTPKKSKGAHAKAATVSDPSKSKKTKAYAGHAQEPRRMPVESYGKAQDLTSNAVPGAKAGWQTGLIGMLTNPAFWH</sequence>
<dbReference type="RefSeq" id="WP_015599350.1">
    <property type="nucleotide sequence ID" value="NC_021172.1"/>
</dbReference>
<name>N0BGR2_9HYPH</name>
<dbReference type="STRING" id="670307.HYPDE_38318"/>
<reference evidence="2 3" key="1">
    <citation type="journal article" date="2013" name="Genome Announc.">
        <title>Genome sequences for three denitrifying bacterial strains isolated from a uranium- and nitrate-contaminated subsurface environment.</title>
        <authorList>
            <person name="Venkatramanan R."/>
            <person name="Prakash O."/>
            <person name="Woyke T."/>
            <person name="Chain P."/>
            <person name="Goodwin L.A."/>
            <person name="Watson D."/>
            <person name="Brooks S."/>
            <person name="Kostka J.E."/>
            <person name="Green S.J."/>
        </authorList>
    </citation>
    <scope>NUCLEOTIDE SEQUENCE [LARGE SCALE GENOMIC DNA]</scope>
    <source>
        <strain evidence="2 3">1NES1</strain>
    </source>
</reference>